<gene>
    <name evidence="6" type="primary">UXS1</name>
    <name evidence="6" type="ORF">V5O48_000822</name>
</gene>
<protein>
    <submittedName>
        <fullName evidence="6">UDP-glucuronic acid decarboxylase 1</fullName>
        <ecNumber evidence="6">4.1.1.35</ecNumber>
    </submittedName>
</protein>
<accession>A0ABR3G0R6</accession>
<dbReference type="Pfam" id="PF01370">
    <property type="entry name" value="Epimerase"/>
    <property type="match status" value="1"/>
</dbReference>
<dbReference type="Gene3D" id="3.40.50.720">
    <property type="entry name" value="NAD(P)-binding Rossmann-like Domain"/>
    <property type="match status" value="1"/>
</dbReference>
<dbReference type="Proteomes" id="UP001465976">
    <property type="component" value="Unassembled WGS sequence"/>
</dbReference>
<comment type="cofactor">
    <cofactor evidence="1">
        <name>NAD(+)</name>
        <dbReference type="ChEBI" id="CHEBI:57540"/>
    </cofactor>
</comment>
<evidence type="ECO:0000313" key="6">
    <source>
        <dbReference type="EMBL" id="KAL0581234.1"/>
    </source>
</evidence>
<feature type="domain" description="NAD-dependent epimerase/dehydratase" evidence="5">
    <location>
        <begin position="102"/>
        <end position="216"/>
    </location>
</feature>
<reference evidence="6 7" key="1">
    <citation type="submission" date="2024-02" db="EMBL/GenBank/DDBJ databases">
        <title>A draft genome for the cacao thread blight pathogen Marasmius crinis-equi.</title>
        <authorList>
            <person name="Cohen S.P."/>
            <person name="Baruah I.K."/>
            <person name="Amoako-Attah I."/>
            <person name="Bukari Y."/>
            <person name="Meinhardt L.W."/>
            <person name="Bailey B.A."/>
        </authorList>
    </citation>
    <scope>NUCLEOTIDE SEQUENCE [LARGE SCALE GENOMIC DNA]</scope>
    <source>
        <strain evidence="6 7">GH-76</strain>
    </source>
</reference>
<dbReference type="InterPro" id="IPR044516">
    <property type="entry name" value="UXS-like"/>
</dbReference>
<sequence length="247" mass="27616">MSSFTVTDKHGQEIKTVGFSRFGFDSEISVEALRNLYLRPHYVLTSNSTDTAATNDEDLAKAGDSMYQSRSIYHPDINSISYTTLSRFPPVKLLAPAMRKRILVTGGAGFVGSHLVDRLMLLGHEVTVLDNFFTGSKTTVSHWVGHPNFEMVRHDVVEPFMIECDQIYHLACPASPPHYQYNAVKTVKTSFMGTLNMLGLAKRVKARFLISSTSGWSNYVPVAILDLTKHTYVEVYGDPEVHPQPED</sequence>
<proteinExistence type="predicted"/>
<evidence type="ECO:0000313" key="7">
    <source>
        <dbReference type="Proteomes" id="UP001465976"/>
    </source>
</evidence>
<evidence type="ECO:0000256" key="4">
    <source>
        <dbReference type="ARBA" id="ARBA00023239"/>
    </source>
</evidence>
<dbReference type="GO" id="GO:0048040">
    <property type="term" value="F:UDP-glucuronate decarboxylase activity"/>
    <property type="evidence" value="ECO:0007669"/>
    <property type="project" value="UniProtKB-EC"/>
</dbReference>
<keyword evidence="7" id="KW-1185">Reference proteome</keyword>
<dbReference type="SUPFAM" id="SSF51735">
    <property type="entry name" value="NAD(P)-binding Rossmann-fold domains"/>
    <property type="match status" value="1"/>
</dbReference>
<keyword evidence="4 6" id="KW-0456">Lyase</keyword>
<dbReference type="InterPro" id="IPR036291">
    <property type="entry name" value="NAD(P)-bd_dom_sf"/>
</dbReference>
<keyword evidence="2" id="KW-0210">Decarboxylase</keyword>
<dbReference type="EC" id="4.1.1.35" evidence="6"/>
<organism evidence="6 7">
    <name type="scientific">Marasmius crinis-equi</name>
    <dbReference type="NCBI Taxonomy" id="585013"/>
    <lineage>
        <taxon>Eukaryota</taxon>
        <taxon>Fungi</taxon>
        <taxon>Dikarya</taxon>
        <taxon>Basidiomycota</taxon>
        <taxon>Agaricomycotina</taxon>
        <taxon>Agaricomycetes</taxon>
        <taxon>Agaricomycetidae</taxon>
        <taxon>Agaricales</taxon>
        <taxon>Marasmiineae</taxon>
        <taxon>Marasmiaceae</taxon>
        <taxon>Marasmius</taxon>
    </lineage>
</organism>
<evidence type="ECO:0000259" key="5">
    <source>
        <dbReference type="Pfam" id="PF01370"/>
    </source>
</evidence>
<keyword evidence="3" id="KW-0520">NAD</keyword>
<dbReference type="InterPro" id="IPR001509">
    <property type="entry name" value="Epimerase_deHydtase"/>
</dbReference>
<dbReference type="PANTHER" id="PTHR43078">
    <property type="entry name" value="UDP-GLUCURONIC ACID DECARBOXYLASE-RELATED"/>
    <property type="match status" value="1"/>
</dbReference>
<evidence type="ECO:0000256" key="1">
    <source>
        <dbReference type="ARBA" id="ARBA00001911"/>
    </source>
</evidence>
<comment type="caution">
    <text evidence="6">The sequence shown here is derived from an EMBL/GenBank/DDBJ whole genome shotgun (WGS) entry which is preliminary data.</text>
</comment>
<dbReference type="EMBL" id="JBAHYK010000014">
    <property type="protein sequence ID" value="KAL0581234.1"/>
    <property type="molecule type" value="Genomic_DNA"/>
</dbReference>
<dbReference type="PANTHER" id="PTHR43078:SF6">
    <property type="entry name" value="UDP-GLUCURONIC ACID DECARBOXYLASE 1"/>
    <property type="match status" value="1"/>
</dbReference>
<name>A0ABR3G0R6_9AGAR</name>
<evidence type="ECO:0000256" key="3">
    <source>
        <dbReference type="ARBA" id="ARBA00023027"/>
    </source>
</evidence>
<evidence type="ECO:0000256" key="2">
    <source>
        <dbReference type="ARBA" id="ARBA00022793"/>
    </source>
</evidence>